<dbReference type="AlphaFoldDB" id="A0A9D1F1K4"/>
<gene>
    <name evidence="2" type="ORF">IAC10_14260</name>
</gene>
<keyword evidence="1" id="KW-0732">Signal</keyword>
<dbReference type="EMBL" id="DVIU01000289">
    <property type="protein sequence ID" value="HIS37764.1"/>
    <property type="molecule type" value="Genomic_DNA"/>
</dbReference>
<organism evidence="2 3">
    <name type="scientific">Candidatus Scatousia excrementigallinarum</name>
    <dbReference type="NCBI Taxonomy" id="2840935"/>
    <lineage>
        <taxon>Bacteria</taxon>
        <taxon>Candidatus Scatousia</taxon>
    </lineage>
</organism>
<name>A0A9D1F1K4_9BACT</name>
<evidence type="ECO:0000313" key="3">
    <source>
        <dbReference type="Proteomes" id="UP000823928"/>
    </source>
</evidence>
<proteinExistence type="predicted"/>
<sequence length="185" mass="20809">MKKVVLVLFAFLFFSVGQAFAYRVTDFSTDAKIVAAMRVLEQAGENDVFRNLQRYGMRIKFDDLSMVMNGKNAYAVSTYNNFGTRVILINSVYRNAPAEQIACLIAHESYHTGYSADLEEETLATSKEAACWTRVKVASKVYPDSRLTRRLDKISGLYLASSSNNNLVQQKIASNGFYRNQLGLN</sequence>
<dbReference type="Proteomes" id="UP000823928">
    <property type="component" value="Unassembled WGS sequence"/>
</dbReference>
<evidence type="ECO:0000256" key="1">
    <source>
        <dbReference type="SAM" id="SignalP"/>
    </source>
</evidence>
<reference evidence="2" key="1">
    <citation type="submission" date="2020-10" db="EMBL/GenBank/DDBJ databases">
        <authorList>
            <person name="Gilroy R."/>
        </authorList>
    </citation>
    <scope>NUCLEOTIDE SEQUENCE</scope>
    <source>
        <strain evidence="2">6276</strain>
    </source>
</reference>
<comment type="caution">
    <text evidence="2">The sequence shown here is derived from an EMBL/GenBank/DDBJ whole genome shotgun (WGS) entry which is preliminary data.</text>
</comment>
<reference evidence="2" key="2">
    <citation type="journal article" date="2021" name="PeerJ">
        <title>Extensive microbial diversity within the chicken gut microbiome revealed by metagenomics and culture.</title>
        <authorList>
            <person name="Gilroy R."/>
            <person name="Ravi A."/>
            <person name="Getino M."/>
            <person name="Pursley I."/>
            <person name="Horton D.L."/>
            <person name="Alikhan N.F."/>
            <person name="Baker D."/>
            <person name="Gharbi K."/>
            <person name="Hall N."/>
            <person name="Watson M."/>
            <person name="Adriaenssens E.M."/>
            <person name="Foster-Nyarko E."/>
            <person name="Jarju S."/>
            <person name="Secka A."/>
            <person name="Antonio M."/>
            <person name="Oren A."/>
            <person name="Chaudhuri R.R."/>
            <person name="La Ragione R."/>
            <person name="Hildebrand F."/>
            <person name="Pallen M.J."/>
        </authorList>
    </citation>
    <scope>NUCLEOTIDE SEQUENCE</scope>
    <source>
        <strain evidence="2">6276</strain>
    </source>
</reference>
<feature type="signal peptide" evidence="1">
    <location>
        <begin position="1"/>
        <end position="21"/>
    </location>
</feature>
<accession>A0A9D1F1K4</accession>
<feature type="chain" id="PRO_5038974293" description="Peptidase M48 domain-containing protein" evidence="1">
    <location>
        <begin position="22"/>
        <end position="185"/>
    </location>
</feature>
<evidence type="ECO:0008006" key="4">
    <source>
        <dbReference type="Google" id="ProtNLM"/>
    </source>
</evidence>
<protein>
    <recommendedName>
        <fullName evidence="4">Peptidase M48 domain-containing protein</fullName>
    </recommendedName>
</protein>
<evidence type="ECO:0000313" key="2">
    <source>
        <dbReference type="EMBL" id="HIS37764.1"/>
    </source>
</evidence>